<organism evidence="9 10">
    <name type="scientific">Ilumatobacter fluminis</name>
    <dbReference type="NCBI Taxonomy" id="467091"/>
    <lineage>
        <taxon>Bacteria</taxon>
        <taxon>Bacillati</taxon>
        <taxon>Actinomycetota</taxon>
        <taxon>Acidimicrobiia</taxon>
        <taxon>Acidimicrobiales</taxon>
        <taxon>Ilumatobacteraceae</taxon>
        <taxon>Ilumatobacter</taxon>
    </lineage>
</organism>
<feature type="transmembrane region" description="Helical" evidence="7">
    <location>
        <begin position="316"/>
        <end position="338"/>
    </location>
</feature>
<feature type="transmembrane region" description="Helical" evidence="7">
    <location>
        <begin position="980"/>
        <end position="1007"/>
    </location>
</feature>
<gene>
    <name evidence="9" type="ORF">BDK89_0850</name>
</gene>
<comment type="caution">
    <text evidence="9">The sequence shown here is derived from an EMBL/GenBank/DDBJ whole genome shotgun (WGS) entry which is preliminary data.</text>
</comment>
<name>A0A4R7HXG1_9ACTN</name>
<sequence>MLLVAALVMATVATTLVAAVPMYSSAIVEAGLRSTLLDARPAASGFEASFRTPAADVVAVDRSLTRLADARLPGERDDLLLVRSDTYQLPANRTADGWITTLGVADGDVFVETASTPPQDPDAIPARIHVEAAELLGLAPGDVIVLARGSDEPVAVEVVALVEPADRLDKVWWDQPLFRDGVSPNGSFTEIGPFFVEPEALAELGGTANIRWRVVPEPVSITTDDIQRLRRGVAGMGTAIGDRIDATTLVVDTELPDLLTTTDTAIGATGAVIAAILLQLVGIALYGVGLSAAVLVSSRAVETSMLRSRGATAEQLGAMAAVESLVIAVPAVILGPILGGRVVELIERWGPVAQTALDLRPERSVTAWVGAGIVGVLVVAIVTWPAVRSARGFARSQAARARPDRSLPLQRSGLDLVIAALAILGLWRLGGSSAATSDLSGRLGTDPVLVLAPTLGVIAASLITLRLIAVVADLAQRVTARQGGLSLALAGWEIARRPARTARTSVLIVLAVTVGTFAAVHGASWQRSLADQADAEVSADLVITPDPRPAATLPQRYVADAYLQLDGVEQVVPVDRPTAAVSAELSAVPVVLTDAAALEGTLRLRSDLYGDLGSAGSFARLHDPVDIGGIHLGDATADLVVDYELEARPATARGDIRLSATVLDRTGTPVYIDGDRIPLDTTSGSVTFPLRNEEVPGVSLGLDGPLRLVSLDVAFPSVRDVPFTDEPLDPAEYTLELGPAGVGDRSFSLEASWTVSSATLGDVLSPPSNDVTGTDAGMRIVADSGSTQRVNAAYTLTIDTGPFGGGAGSEIPIVVTPGLLDATSLGVDDRLVARLNGAAVDLRIVGVVPVVPFLIDEPIAFVADWETVALDLYDRSRRVETPDSWAVAADEETALEIQRQLAGPPYDVVSAVERRQTARTLSREPVTVGLSGSLALALAASLVVAAIGLVLTAVVGGRERRPAFAVLRAMGTRASELRRWLLLETVPLVGFSALAGLVSGIALARLALPSLGVGRDGSSAIPSPQLVVPWGTLAIIVAIAVAAGMALPVVTARLLRRHRTADELRIGDTT</sequence>
<dbReference type="InterPro" id="IPR050250">
    <property type="entry name" value="Macrolide_Exporter_MacB"/>
</dbReference>
<dbReference type="GO" id="GO:0022857">
    <property type="term" value="F:transmembrane transporter activity"/>
    <property type="evidence" value="ECO:0007669"/>
    <property type="project" value="TreeGrafter"/>
</dbReference>
<feature type="domain" description="ABC3 transporter permease C-terminal" evidence="8">
    <location>
        <begin position="937"/>
        <end position="1058"/>
    </location>
</feature>
<dbReference type="Pfam" id="PF02687">
    <property type="entry name" value="FtsX"/>
    <property type="match status" value="2"/>
</dbReference>
<evidence type="ECO:0000256" key="2">
    <source>
        <dbReference type="ARBA" id="ARBA00022475"/>
    </source>
</evidence>
<proteinExistence type="inferred from homology"/>
<evidence type="ECO:0000313" key="10">
    <source>
        <dbReference type="Proteomes" id="UP000294558"/>
    </source>
</evidence>
<evidence type="ECO:0000259" key="8">
    <source>
        <dbReference type="Pfam" id="PF02687"/>
    </source>
</evidence>
<evidence type="ECO:0000256" key="6">
    <source>
        <dbReference type="ARBA" id="ARBA00038076"/>
    </source>
</evidence>
<dbReference type="PANTHER" id="PTHR30572">
    <property type="entry name" value="MEMBRANE COMPONENT OF TRANSPORTER-RELATED"/>
    <property type="match status" value="1"/>
</dbReference>
<keyword evidence="2" id="KW-1003">Cell membrane</keyword>
<dbReference type="EMBL" id="SOAU01000001">
    <property type="protein sequence ID" value="TDT15284.1"/>
    <property type="molecule type" value="Genomic_DNA"/>
</dbReference>
<comment type="subcellular location">
    <subcellularLocation>
        <location evidence="1">Cell membrane</location>
        <topology evidence="1">Multi-pass membrane protein</topology>
    </subcellularLocation>
</comment>
<evidence type="ECO:0000256" key="7">
    <source>
        <dbReference type="SAM" id="Phobius"/>
    </source>
</evidence>
<keyword evidence="3 7" id="KW-0812">Transmembrane</keyword>
<evidence type="ECO:0000256" key="1">
    <source>
        <dbReference type="ARBA" id="ARBA00004651"/>
    </source>
</evidence>
<comment type="similarity">
    <text evidence="6">Belongs to the ABC-4 integral membrane protein family.</text>
</comment>
<keyword evidence="10" id="KW-1185">Reference proteome</keyword>
<feature type="transmembrane region" description="Helical" evidence="7">
    <location>
        <begin position="449"/>
        <end position="472"/>
    </location>
</feature>
<dbReference type="PANTHER" id="PTHR30572:SF4">
    <property type="entry name" value="ABC TRANSPORTER PERMEASE YTRF"/>
    <property type="match status" value="1"/>
</dbReference>
<dbReference type="Proteomes" id="UP000294558">
    <property type="component" value="Unassembled WGS sequence"/>
</dbReference>
<feature type="transmembrane region" description="Helical" evidence="7">
    <location>
        <begin position="365"/>
        <end position="387"/>
    </location>
</feature>
<feature type="transmembrane region" description="Helical" evidence="7">
    <location>
        <begin position="271"/>
        <end position="296"/>
    </location>
</feature>
<keyword evidence="5 7" id="KW-0472">Membrane</keyword>
<keyword evidence="4 7" id="KW-1133">Transmembrane helix</keyword>
<evidence type="ECO:0000256" key="3">
    <source>
        <dbReference type="ARBA" id="ARBA00022692"/>
    </source>
</evidence>
<evidence type="ECO:0000256" key="5">
    <source>
        <dbReference type="ARBA" id="ARBA00023136"/>
    </source>
</evidence>
<accession>A0A4R7HXG1</accession>
<feature type="transmembrane region" description="Helical" evidence="7">
    <location>
        <begin position="1027"/>
        <end position="1050"/>
    </location>
</feature>
<protein>
    <submittedName>
        <fullName evidence="9">FtsX-like permease family protein</fullName>
    </submittedName>
</protein>
<evidence type="ECO:0000313" key="9">
    <source>
        <dbReference type="EMBL" id="TDT15284.1"/>
    </source>
</evidence>
<feature type="domain" description="ABC3 transporter permease C-terminal" evidence="8">
    <location>
        <begin position="276"/>
        <end position="388"/>
    </location>
</feature>
<dbReference type="AlphaFoldDB" id="A0A4R7HXG1"/>
<dbReference type="GO" id="GO:0005886">
    <property type="term" value="C:plasma membrane"/>
    <property type="evidence" value="ECO:0007669"/>
    <property type="project" value="UniProtKB-SubCell"/>
</dbReference>
<dbReference type="InterPro" id="IPR003838">
    <property type="entry name" value="ABC3_permease_C"/>
</dbReference>
<feature type="transmembrane region" description="Helical" evidence="7">
    <location>
        <begin position="934"/>
        <end position="955"/>
    </location>
</feature>
<feature type="transmembrane region" description="Helical" evidence="7">
    <location>
        <begin position="506"/>
        <end position="525"/>
    </location>
</feature>
<feature type="transmembrane region" description="Helical" evidence="7">
    <location>
        <begin position="408"/>
        <end position="429"/>
    </location>
</feature>
<evidence type="ECO:0000256" key="4">
    <source>
        <dbReference type="ARBA" id="ARBA00022989"/>
    </source>
</evidence>
<reference evidence="9 10" key="1">
    <citation type="submission" date="2019-03" db="EMBL/GenBank/DDBJ databases">
        <title>Sequencing the genomes of 1000 actinobacteria strains.</title>
        <authorList>
            <person name="Klenk H.-P."/>
        </authorList>
    </citation>
    <scope>NUCLEOTIDE SEQUENCE [LARGE SCALE GENOMIC DNA]</scope>
    <source>
        <strain evidence="9 10">DSM 18936</strain>
    </source>
</reference>